<protein>
    <submittedName>
        <fullName evidence="1">Uncharacterized protein</fullName>
    </submittedName>
</protein>
<reference evidence="1" key="1">
    <citation type="submission" date="2014-05" db="EMBL/GenBank/DDBJ databases">
        <authorList>
            <person name="Chronopoulou M."/>
        </authorList>
    </citation>
    <scope>NUCLEOTIDE SEQUENCE</scope>
    <source>
        <tissue evidence="1">Whole organism</tissue>
    </source>
</reference>
<sequence length="44" mass="5280">MPKTLAKGRLELQKWSSKYNTFLIYEPKKCGPSSSDLNPYYYFW</sequence>
<organism evidence="1">
    <name type="scientific">Lepeophtheirus salmonis</name>
    <name type="common">Salmon louse</name>
    <name type="synonym">Caligus salmonis</name>
    <dbReference type="NCBI Taxonomy" id="72036"/>
    <lineage>
        <taxon>Eukaryota</taxon>
        <taxon>Metazoa</taxon>
        <taxon>Ecdysozoa</taxon>
        <taxon>Arthropoda</taxon>
        <taxon>Crustacea</taxon>
        <taxon>Multicrustacea</taxon>
        <taxon>Hexanauplia</taxon>
        <taxon>Copepoda</taxon>
        <taxon>Siphonostomatoida</taxon>
        <taxon>Caligidae</taxon>
        <taxon>Lepeophtheirus</taxon>
    </lineage>
</organism>
<dbReference type="EMBL" id="HACA01012311">
    <property type="protein sequence ID" value="CDW29672.1"/>
    <property type="molecule type" value="Transcribed_RNA"/>
</dbReference>
<evidence type="ECO:0000313" key="1">
    <source>
        <dbReference type="EMBL" id="CDW29672.1"/>
    </source>
</evidence>
<accession>A0A0K2TVF2</accession>
<dbReference type="AlphaFoldDB" id="A0A0K2TVF2"/>
<proteinExistence type="predicted"/>
<name>A0A0K2TVF2_LEPSM</name>